<evidence type="ECO:0000256" key="1">
    <source>
        <dbReference type="ARBA" id="ARBA00004273"/>
    </source>
</evidence>
<keyword evidence="6 9" id="KW-1133">Transmembrane helix</keyword>
<accession>A0A2I4CI75</accession>
<dbReference type="InParanoid" id="A0A2I4CI75"/>
<dbReference type="GO" id="GO:0005743">
    <property type="term" value="C:mitochondrial inner membrane"/>
    <property type="evidence" value="ECO:0007669"/>
    <property type="project" value="UniProtKB-SubCell"/>
</dbReference>
<comment type="subcellular location">
    <subcellularLocation>
        <location evidence="1">Mitochondrion inner membrane</location>
    </subcellularLocation>
</comment>
<dbReference type="OrthoDB" id="14603at2759"/>
<dbReference type="PANTHER" id="PTHR31586">
    <property type="entry name" value="CYTOCHROME C OXIDASE PROTEIN 20"/>
    <property type="match status" value="1"/>
</dbReference>
<reference evidence="11" key="1">
    <citation type="submission" date="2025-08" db="UniProtKB">
        <authorList>
            <consortium name="RefSeq"/>
        </authorList>
    </citation>
    <scope>IDENTIFICATION</scope>
</reference>
<dbReference type="PRINTS" id="PR02049">
    <property type="entry name" value="PROTEINF36A"/>
</dbReference>
<keyword evidence="10" id="KW-1185">Reference proteome</keyword>
<dbReference type="AlphaFoldDB" id="A0A2I4CI75"/>
<protein>
    <recommendedName>
        <fullName evidence="3">Cytochrome c oxidase assembly protein COX20, mitochondrial</fullName>
    </recommendedName>
</protein>
<organism evidence="10 11">
    <name type="scientific">Austrofundulus limnaeus</name>
    <name type="common">Annual killifish</name>
    <dbReference type="NCBI Taxonomy" id="52670"/>
    <lineage>
        <taxon>Eukaryota</taxon>
        <taxon>Metazoa</taxon>
        <taxon>Chordata</taxon>
        <taxon>Craniata</taxon>
        <taxon>Vertebrata</taxon>
        <taxon>Euteleostomi</taxon>
        <taxon>Actinopterygii</taxon>
        <taxon>Neopterygii</taxon>
        <taxon>Teleostei</taxon>
        <taxon>Neoteleostei</taxon>
        <taxon>Acanthomorphata</taxon>
        <taxon>Ovalentaria</taxon>
        <taxon>Atherinomorphae</taxon>
        <taxon>Cyprinodontiformes</taxon>
        <taxon>Rivulidae</taxon>
        <taxon>Austrofundulus</taxon>
    </lineage>
</organism>
<dbReference type="PANTHER" id="PTHR31586:SF1">
    <property type="entry name" value="CYTOCHROME C OXIDASE ASSEMBLY PROTEIN COX20, MITOCHONDRIAL"/>
    <property type="match status" value="1"/>
</dbReference>
<dbReference type="KEGG" id="alim:106528951"/>
<keyword evidence="5" id="KW-0999">Mitochondrion inner membrane</keyword>
<evidence type="ECO:0000313" key="10">
    <source>
        <dbReference type="Proteomes" id="UP000192220"/>
    </source>
</evidence>
<comment type="similarity">
    <text evidence="2">Belongs to the COX20 family.</text>
</comment>
<dbReference type="InterPro" id="IPR022533">
    <property type="entry name" value="Cox20"/>
</dbReference>
<evidence type="ECO:0000256" key="6">
    <source>
        <dbReference type="ARBA" id="ARBA00022989"/>
    </source>
</evidence>
<dbReference type="RefSeq" id="XP_013879697.1">
    <property type="nucleotide sequence ID" value="XM_014024243.1"/>
</dbReference>
<feature type="transmembrane region" description="Helical" evidence="9">
    <location>
        <begin position="30"/>
        <end position="48"/>
    </location>
</feature>
<proteinExistence type="inferred from homology"/>
<keyword evidence="4 9" id="KW-0812">Transmembrane</keyword>
<evidence type="ECO:0000256" key="2">
    <source>
        <dbReference type="ARBA" id="ARBA00009575"/>
    </source>
</evidence>
<evidence type="ECO:0000256" key="3">
    <source>
        <dbReference type="ARBA" id="ARBA00017689"/>
    </source>
</evidence>
<feature type="transmembrane region" description="Helical" evidence="9">
    <location>
        <begin position="55"/>
        <end position="73"/>
    </location>
</feature>
<dbReference type="Pfam" id="PF12597">
    <property type="entry name" value="Cox20"/>
    <property type="match status" value="1"/>
</dbReference>
<dbReference type="CTD" id="116228"/>
<evidence type="ECO:0000256" key="5">
    <source>
        <dbReference type="ARBA" id="ARBA00022792"/>
    </source>
</evidence>
<evidence type="ECO:0000256" key="7">
    <source>
        <dbReference type="ARBA" id="ARBA00023128"/>
    </source>
</evidence>
<evidence type="ECO:0000256" key="9">
    <source>
        <dbReference type="SAM" id="Phobius"/>
    </source>
</evidence>
<dbReference type="GO" id="GO:0033617">
    <property type="term" value="P:mitochondrial respiratory chain complex IV assembly"/>
    <property type="evidence" value="ECO:0007669"/>
    <property type="project" value="InterPro"/>
</dbReference>
<name>A0A2I4CI75_AUSLI</name>
<keyword evidence="7" id="KW-0496">Mitochondrion</keyword>
<evidence type="ECO:0000256" key="4">
    <source>
        <dbReference type="ARBA" id="ARBA00022692"/>
    </source>
</evidence>
<dbReference type="FunCoup" id="A0A2I4CI75">
    <property type="interactions" value="430"/>
</dbReference>
<evidence type="ECO:0000256" key="8">
    <source>
        <dbReference type="ARBA" id="ARBA00023136"/>
    </source>
</evidence>
<keyword evidence="8 9" id="KW-0472">Membrane</keyword>
<dbReference type="STRING" id="52670.A0A2I4CI75"/>
<evidence type="ECO:0000313" key="11">
    <source>
        <dbReference type="RefSeq" id="XP_013879697.1"/>
    </source>
</evidence>
<sequence>MAEEEESSQNKGFKLLWILDVKKVPCSREAILHGAGGSVVAGMLYFMATSRVKRSCDVGLAGFMVTTLGSWFYCRINNAKLRLQQRVIQEGMKNMILYEGTDLDPTRKKKSDTPPGPS</sequence>
<dbReference type="Proteomes" id="UP000192220">
    <property type="component" value="Unplaced"/>
</dbReference>
<gene>
    <name evidence="11" type="primary">cox20</name>
</gene>